<feature type="domain" description="HAT C-terminal dimerisation" evidence="2">
    <location>
        <begin position="794"/>
        <end position="881"/>
    </location>
</feature>
<evidence type="ECO:0000313" key="4">
    <source>
        <dbReference type="Proteomes" id="UP001219518"/>
    </source>
</evidence>
<feature type="compositionally biased region" description="Polar residues" evidence="1">
    <location>
        <begin position="42"/>
        <end position="62"/>
    </location>
</feature>
<evidence type="ECO:0000256" key="1">
    <source>
        <dbReference type="SAM" id="MobiDB-lite"/>
    </source>
</evidence>
<reference evidence="3" key="1">
    <citation type="submission" date="2021-07" db="EMBL/GenBank/DDBJ databases">
        <authorList>
            <person name="Catto M.A."/>
            <person name="Jacobson A."/>
            <person name="Kennedy G."/>
            <person name="Labadie P."/>
            <person name="Hunt B.G."/>
            <person name="Srinivasan R."/>
        </authorList>
    </citation>
    <scope>NUCLEOTIDE SEQUENCE</scope>
    <source>
        <strain evidence="3">PL_HMW_Pooled</strain>
        <tissue evidence="3">Head</tissue>
    </source>
</reference>
<gene>
    <name evidence="3" type="ORF">KUF71_010845</name>
</gene>
<feature type="region of interest" description="Disordered" evidence="1">
    <location>
        <begin position="1"/>
        <end position="114"/>
    </location>
</feature>
<dbReference type="EMBL" id="JAHWGI010001045">
    <property type="protein sequence ID" value="KAK3921660.1"/>
    <property type="molecule type" value="Genomic_DNA"/>
</dbReference>
<dbReference type="InterPro" id="IPR052717">
    <property type="entry name" value="Vacuolar_transposase_reg"/>
</dbReference>
<reference evidence="3" key="2">
    <citation type="journal article" date="2023" name="BMC Genomics">
        <title>Pest status, molecular evolution, and epigenetic factors derived from the genome assembly of Frankliniella fusca, a thysanopteran phytovirus vector.</title>
        <authorList>
            <person name="Catto M.A."/>
            <person name="Labadie P.E."/>
            <person name="Jacobson A.L."/>
            <person name="Kennedy G.G."/>
            <person name="Srinivasan R."/>
            <person name="Hunt B.G."/>
        </authorList>
    </citation>
    <scope>NUCLEOTIDE SEQUENCE</scope>
    <source>
        <strain evidence="3">PL_HMW_Pooled</strain>
    </source>
</reference>
<dbReference type="PANTHER" id="PTHR46169">
    <property type="entry name" value="DNA REPLICATION-RELATED ELEMENT FACTOR, ISOFORM A"/>
    <property type="match status" value="1"/>
</dbReference>
<name>A0AAE1HJC8_9NEOP</name>
<dbReference type="Proteomes" id="UP001219518">
    <property type="component" value="Unassembled WGS sequence"/>
</dbReference>
<dbReference type="Gene3D" id="1.10.10.1070">
    <property type="entry name" value="Zinc finger, BED domain-containing"/>
    <property type="match status" value="1"/>
</dbReference>
<accession>A0AAE1HJC8</accession>
<dbReference type="GO" id="GO:0006357">
    <property type="term" value="P:regulation of transcription by RNA polymerase II"/>
    <property type="evidence" value="ECO:0007669"/>
    <property type="project" value="TreeGrafter"/>
</dbReference>
<feature type="region of interest" description="Disordered" evidence="1">
    <location>
        <begin position="745"/>
        <end position="769"/>
    </location>
</feature>
<dbReference type="InterPro" id="IPR008906">
    <property type="entry name" value="HATC_C_dom"/>
</dbReference>
<feature type="compositionally biased region" description="Low complexity" evidence="1">
    <location>
        <begin position="63"/>
        <end position="105"/>
    </location>
</feature>
<comment type="caution">
    <text evidence="3">The sequence shown here is derived from an EMBL/GenBank/DDBJ whole genome shotgun (WGS) entry which is preliminary data.</text>
</comment>
<dbReference type="PANTHER" id="PTHR46169:SF17">
    <property type="entry name" value="HAT C-TERMINAL DIMERISATION DOMAIN-CONTAINING PROTEIN"/>
    <property type="match status" value="1"/>
</dbReference>
<keyword evidence="4" id="KW-1185">Reference proteome</keyword>
<dbReference type="Pfam" id="PF05699">
    <property type="entry name" value="Dimer_Tnp_hAT"/>
    <property type="match status" value="1"/>
</dbReference>
<dbReference type="SUPFAM" id="SSF53098">
    <property type="entry name" value="Ribonuclease H-like"/>
    <property type="match status" value="1"/>
</dbReference>
<evidence type="ECO:0000313" key="3">
    <source>
        <dbReference type="EMBL" id="KAK3921660.1"/>
    </source>
</evidence>
<proteinExistence type="predicted"/>
<sequence>MPPKADRTRRRPRPGSTGTGAGVVAAAATSATVPPLAPLNITPRNTRSRSQSRPTTPAPQTDTGESASTSTSSSVSPLSTPASTPTPESTPESTPTPTGTLTTAESESESDSREARAFLAEVTSKIHMKLYGTKKAPASWPSTVWQSFEVVIDVSPGGGGGEVGAAQCQRCGKCLAFNDAIGISSLSKHLRSKACSRLLGPSGAGAGGGGRPVLVAKSLKSALHNKLAEKCARDLSSLHSATGPGMAGVVQAAINIGSACPGARAEDVMPCANTVRNRITDLAAELRAEVMQRIKEAINDDRCSATTDMWTDEYRTSHYLNISVQFTSPEYKLENWNLCTPKFPCDEATTAVNIKNAIFRRLAELGLTAAEFEKLEWVTDQGSNIVKGLETSRRDNCFAHLINTVLKTSLNLTYVELRGKAVKAVEEWDEPLIIQKYLEISKLVRKFQPTRRKKCPPEVHLRALKKNLKTAQPQYHSFNLMMKSVLTQKKMVFAVLRVLERHDLIAYVKATSTQALEIINFLSSLDKKGTVAGSDYNKLMEEFEPTPEDSVLLAHLKASLEKECALLEIFKHVKGSKELVTYLKTSAFVNELPTTVKQEVDTRWNSLFTMLDSLLAVYDEVVTVLTKKGEADRLIGIQREELTWLAGFLQPFKVHTDHLQGDQYPTLPLVLLATDKLRKHCEPNAGDSYVQALLRERTGALVKDRLKPTMNQMVATFLWPKFRKLPMLEPEEREKVYDHVRAELARMPRLAPPTPPRPRPNEESPSKRPRLALDAEYDEYADLEPAGGSLEDEVDAYLKDAPSTSIMNLLSFWKTQANPDPSSASTTKFPGLSKLAHRVLHKPATSAPSERAFSSAGFLIAERRTRLAADLIDDLLFLHSYLLNSS</sequence>
<protein>
    <submittedName>
        <fullName evidence="3">Transposable element Hobo transposase</fullName>
    </submittedName>
</protein>
<feature type="compositionally biased region" description="Low complexity" evidence="1">
    <location>
        <begin position="22"/>
        <end position="34"/>
    </location>
</feature>
<dbReference type="AlphaFoldDB" id="A0AAE1HJC8"/>
<dbReference type="GO" id="GO:0005634">
    <property type="term" value="C:nucleus"/>
    <property type="evidence" value="ECO:0007669"/>
    <property type="project" value="TreeGrafter"/>
</dbReference>
<organism evidence="3 4">
    <name type="scientific">Frankliniella fusca</name>
    <dbReference type="NCBI Taxonomy" id="407009"/>
    <lineage>
        <taxon>Eukaryota</taxon>
        <taxon>Metazoa</taxon>
        <taxon>Ecdysozoa</taxon>
        <taxon>Arthropoda</taxon>
        <taxon>Hexapoda</taxon>
        <taxon>Insecta</taxon>
        <taxon>Pterygota</taxon>
        <taxon>Neoptera</taxon>
        <taxon>Paraneoptera</taxon>
        <taxon>Thysanoptera</taxon>
        <taxon>Terebrantia</taxon>
        <taxon>Thripoidea</taxon>
        <taxon>Thripidae</taxon>
        <taxon>Frankliniella</taxon>
    </lineage>
</organism>
<dbReference type="GO" id="GO:0046983">
    <property type="term" value="F:protein dimerization activity"/>
    <property type="evidence" value="ECO:0007669"/>
    <property type="project" value="InterPro"/>
</dbReference>
<dbReference type="InterPro" id="IPR012337">
    <property type="entry name" value="RNaseH-like_sf"/>
</dbReference>
<evidence type="ECO:0000259" key="2">
    <source>
        <dbReference type="Pfam" id="PF05699"/>
    </source>
</evidence>